<feature type="region of interest" description="Disordered" evidence="2">
    <location>
        <begin position="1"/>
        <end position="23"/>
    </location>
</feature>
<dbReference type="RefSeq" id="WP_135415106.1">
    <property type="nucleotide sequence ID" value="NZ_SRLB01000008.1"/>
</dbReference>
<dbReference type="GO" id="GO:0009103">
    <property type="term" value="P:lipopolysaccharide biosynthetic process"/>
    <property type="evidence" value="ECO:0007669"/>
    <property type="project" value="TreeGrafter"/>
</dbReference>
<name>A0A4Z0NR35_9HYPH</name>
<dbReference type="Pfam" id="PF13439">
    <property type="entry name" value="Glyco_transf_4"/>
    <property type="match status" value="1"/>
</dbReference>
<evidence type="ECO:0000313" key="5">
    <source>
        <dbReference type="Proteomes" id="UP000297535"/>
    </source>
</evidence>
<dbReference type="InterPro" id="IPR028098">
    <property type="entry name" value="Glyco_trans_4-like_N"/>
</dbReference>
<accession>A0A4Z0NR35</accession>
<dbReference type="PANTHER" id="PTHR46401">
    <property type="entry name" value="GLYCOSYLTRANSFERASE WBBK-RELATED"/>
    <property type="match status" value="1"/>
</dbReference>
<evidence type="ECO:0000259" key="3">
    <source>
        <dbReference type="Pfam" id="PF13439"/>
    </source>
</evidence>
<sequence length="662" mass="73999">MFPAHESNQHSEKPGGTDPEKASQPQVSVLIWAHRQPDRWLETFQSACALDNVKTVDFVVHPDDSSPLKKFVNDKSSISKSTSLSESCKKIIDEGAEQVLVIIWPVVLTKDALRYASEWLWNDPRIGTVSFLSNAAGYLSFPYRNTEHPVGPNGQNEVTLTKLFRSKLSNPSPVPIPVCEGAAVLISRSALVVSGDLSHDSSHHPQFVLAEFSLRASKRGFNNFLDTTTFVNRPWDLIGHEPTILSNPDARHALYMKHHFFPGLHDYERNVHNSVLGVALDNARIKQNGLRILVDASELGPQQMGTQVVTLSMSLALAQHESVQSVIVAVPDPQNLPVYAEALRMTEKVSVIASDNLNFSNAPHVDIIHRPYQPSRQIPWDRWRQISKRIVITIQDVIGYRNGSYFRNWEDWHSYRWTFRDQIEKTDGIFCISRDVTEAVRQERLPIDSSRVFVVPNGVDHLSTNSVTEIPGELIDRGLASAPFILILGTTYAHKNRDLGVRVWQKLVSKGRRISLVMAGANVPFGTNRLEEAIAVSDHRDVVVLPDVKEKERNWLLQQASLVLYPTSAEGFGLVPFEAAQMNCPCLHVSFGPLKEFLGNSNLPGSYDLDELAAAAERLLDDGAARRQNIARVMATKDKLSWKAHADTAVEAYLSIMENNAR</sequence>
<reference evidence="4 5" key="1">
    <citation type="submission" date="2019-04" db="EMBL/GenBank/DDBJ databases">
        <authorList>
            <person name="Feng G."/>
            <person name="Zhu H."/>
        </authorList>
    </citation>
    <scope>NUCLEOTIDE SEQUENCE [LARGE SCALE GENOMIC DNA]</scope>
    <source>
        <strain evidence="4 5">6HR-1</strain>
    </source>
</reference>
<dbReference type="Proteomes" id="UP000297535">
    <property type="component" value="Unassembled WGS sequence"/>
</dbReference>
<keyword evidence="5" id="KW-1185">Reference proteome</keyword>
<feature type="compositionally biased region" description="Basic and acidic residues" evidence="2">
    <location>
        <begin position="7"/>
        <end position="21"/>
    </location>
</feature>
<organism evidence="4 5">
    <name type="scientific">Methylobacterium nonmethylotrophicum</name>
    <dbReference type="NCBI Taxonomy" id="1141884"/>
    <lineage>
        <taxon>Bacteria</taxon>
        <taxon>Pseudomonadati</taxon>
        <taxon>Pseudomonadota</taxon>
        <taxon>Alphaproteobacteria</taxon>
        <taxon>Hyphomicrobiales</taxon>
        <taxon>Methylobacteriaceae</taxon>
        <taxon>Methylobacterium</taxon>
    </lineage>
</organism>
<evidence type="ECO:0000256" key="2">
    <source>
        <dbReference type="SAM" id="MobiDB-lite"/>
    </source>
</evidence>
<comment type="caution">
    <text evidence="4">The sequence shown here is derived from an EMBL/GenBank/DDBJ whole genome shotgun (WGS) entry which is preliminary data.</text>
</comment>
<dbReference type="EMBL" id="SRLB01000008">
    <property type="protein sequence ID" value="TGD99474.1"/>
    <property type="molecule type" value="Genomic_DNA"/>
</dbReference>
<dbReference type="Pfam" id="PF20706">
    <property type="entry name" value="GT4-conflict"/>
    <property type="match status" value="1"/>
</dbReference>
<dbReference type="GO" id="GO:0016757">
    <property type="term" value="F:glycosyltransferase activity"/>
    <property type="evidence" value="ECO:0007669"/>
    <property type="project" value="TreeGrafter"/>
</dbReference>
<evidence type="ECO:0000256" key="1">
    <source>
        <dbReference type="ARBA" id="ARBA00022679"/>
    </source>
</evidence>
<feature type="domain" description="Glycosyltransferase subfamily 4-like N-terminal" evidence="3">
    <location>
        <begin position="308"/>
        <end position="460"/>
    </location>
</feature>
<dbReference type="SUPFAM" id="SSF53756">
    <property type="entry name" value="UDP-Glycosyltransferase/glycogen phosphorylase"/>
    <property type="match status" value="1"/>
</dbReference>
<evidence type="ECO:0000313" key="4">
    <source>
        <dbReference type="EMBL" id="TGD99474.1"/>
    </source>
</evidence>
<dbReference type="OrthoDB" id="9801609at2"/>
<dbReference type="PANTHER" id="PTHR46401:SF2">
    <property type="entry name" value="GLYCOSYLTRANSFERASE WBBK-RELATED"/>
    <property type="match status" value="1"/>
</dbReference>
<keyword evidence="1 4" id="KW-0808">Transferase</keyword>
<dbReference type="AlphaFoldDB" id="A0A4Z0NR35"/>
<protein>
    <submittedName>
        <fullName evidence="4">Glycosyltransferase family 1 protein</fullName>
    </submittedName>
</protein>
<proteinExistence type="predicted"/>
<dbReference type="Gene3D" id="3.40.50.2000">
    <property type="entry name" value="Glycogen Phosphorylase B"/>
    <property type="match status" value="2"/>
</dbReference>
<gene>
    <name evidence="4" type="ORF">EU555_13325</name>
</gene>